<evidence type="ECO:0000313" key="2">
    <source>
        <dbReference type="Proteomes" id="UP000481643"/>
    </source>
</evidence>
<name>A0A6L3YWZ7_9HYPH</name>
<dbReference type="AlphaFoldDB" id="A0A6L3YWZ7"/>
<accession>A0A6L3YWZ7</accession>
<dbReference type="RefSeq" id="WP_151651091.1">
    <property type="nucleotide sequence ID" value="NZ_WBVX01000002.1"/>
</dbReference>
<evidence type="ECO:0000313" key="1">
    <source>
        <dbReference type="EMBL" id="KAB2689713.1"/>
    </source>
</evidence>
<dbReference type="EMBL" id="WBVX01000002">
    <property type="protein sequence ID" value="KAB2689713.1"/>
    <property type="molecule type" value="Genomic_DNA"/>
</dbReference>
<sequence length="79" mass="9085">MRKGDHAQRYAPRGMSRAAAALYIGVGTTKFDEMVKDGRMPQPKRVDARVLWDREELDISFDNLPSEDTQPSKNVWDDF</sequence>
<dbReference type="Proteomes" id="UP000481643">
    <property type="component" value="Unassembled WGS sequence"/>
</dbReference>
<gene>
    <name evidence="1" type="ORF">F9L08_03370</name>
</gene>
<organism evidence="1 2">
    <name type="scientific">Brucella tritici</name>
    <dbReference type="NCBI Taxonomy" id="94626"/>
    <lineage>
        <taxon>Bacteria</taxon>
        <taxon>Pseudomonadati</taxon>
        <taxon>Pseudomonadota</taxon>
        <taxon>Alphaproteobacteria</taxon>
        <taxon>Hyphomicrobiales</taxon>
        <taxon>Brucellaceae</taxon>
        <taxon>Brucella/Ochrobactrum group</taxon>
        <taxon>Brucella</taxon>
    </lineage>
</organism>
<reference evidence="1 2" key="1">
    <citation type="submission" date="2019-09" db="EMBL/GenBank/DDBJ databases">
        <title>Taxonomic organization of the family Brucellaceae based on a phylogenomic approach.</title>
        <authorList>
            <person name="Leclercq S."/>
            <person name="Cloeckaert A."/>
            <person name="Zygmunt M.S."/>
        </authorList>
    </citation>
    <scope>NUCLEOTIDE SEQUENCE [LARGE SCALE GENOMIC DNA]</scope>
    <source>
        <strain evidence="1 2">WS1830</strain>
    </source>
</reference>
<proteinExistence type="predicted"/>
<protein>
    <submittedName>
        <fullName evidence="1">XRE family transcriptional regulator</fullName>
    </submittedName>
</protein>
<comment type="caution">
    <text evidence="1">The sequence shown here is derived from an EMBL/GenBank/DDBJ whole genome shotgun (WGS) entry which is preliminary data.</text>
</comment>